<evidence type="ECO:0000313" key="2">
    <source>
        <dbReference type="Proteomes" id="UP000016922"/>
    </source>
</evidence>
<sequence>MAPLTNFKISRKNLPQLRTEDFATITNIKHLASYNWLEAPPSKPTIAVPGSPALWSPPPVPRPLKKDSGLVYIAQNAARHPSCPLEPLFRALYHTHPSFDIRDIDIVSDRNNIRRLLSFIDPSTSRNGAEGFSIDVEVTANTAIFNRNETKTSEVIGPNEFRGYGHEFEKAYTTTQIPGSTGHHRIISYSFSDLKMMIRYETDGYVDTAANPISSTPKPEDDIASLLDNLSLTPNSSKPKLTVQTIGTRISHSNTFEIKTRVRHRTLEFDTIAPQVWISQTPMLVRTNHDCGTFTTPDVEVARLGEGESGCVEGVGGVDEGDCEDC</sequence>
<dbReference type="HOGENOM" id="CLU_030046_2_0_1"/>
<dbReference type="OMA" id="PTICKEQ"/>
<evidence type="ECO:0008006" key="3">
    <source>
        <dbReference type="Google" id="ProtNLM"/>
    </source>
</evidence>
<dbReference type="STRING" id="1116229.S3DPH7"/>
<accession>S3DPH7</accession>
<reference evidence="1 2" key="1">
    <citation type="journal article" date="2013" name="BMC Genomics">
        <title>Genomics-driven discovery of the pneumocandin biosynthetic gene cluster in the fungus Glarea lozoyensis.</title>
        <authorList>
            <person name="Chen L."/>
            <person name="Yue Q."/>
            <person name="Zhang X."/>
            <person name="Xiang M."/>
            <person name="Wang C."/>
            <person name="Li S."/>
            <person name="Che Y."/>
            <person name="Ortiz-Lopez F.J."/>
            <person name="Bills G.F."/>
            <person name="Liu X."/>
            <person name="An Z."/>
        </authorList>
    </citation>
    <scope>NUCLEOTIDE SEQUENCE [LARGE SCALE GENOMIC DNA]</scope>
    <source>
        <strain evidence="2">ATCC 20868 / MF5171</strain>
    </source>
</reference>
<gene>
    <name evidence="1" type="ORF">GLAREA_07014</name>
</gene>
<dbReference type="OrthoDB" id="420564at2759"/>
<keyword evidence="2" id="KW-1185">Reference proteome</keyword>
<dbReference type="eggNOG" id="ENOG502QRQN">
    <property type="taxonomic scope" value="Eukaryota"/>
</dbReference>
<protein>
    <recommendedName>
        <fullName evidence="3">Geranylgeranyl pyrophosphate synthetase</fullName>
    </recommendedName>
</protein>
<dbReference type="Proteomes" id="UP000016922">
    <property type="component" value="Unassembled WGS sequence"/>
</dbReference>
<dbReference type="GeneID" id="19466067"/>
<evidence type="ECO:0000313" key="1">
    <source>
        <dbReference type="EMBL" id="EPE34001.1"/>
    </source>
</evidence>
<proteinExistence type="predicted"/>
<dbReference type="PANTHER" id="PTHR35179">
    <property type="entry name" value="PROTEIN CBG02620"/>
    <property type="match status" value="1"/>
</dbReference>
<dbReference type="PANTHER" id="PTHR35179:SF2">
    <property type="entry name" value="START DOMAIN-CONTAINING PROTEIN"/>
    <property type="match status" value="1"/>
</dbReference>
<dbReference type="KEGG" id="glz:GLAREA_07014"/>
<dbReference type="EMBL" id="KE145357">
    <property type="protein sequence ID" value="EPE34001.1"/>
    <property type="molecule type" value="Genomic_DNA"/>
</dbReference>
<organism evidence="1 2">
    <name type="scientific">Glarea lozoyensis (strain ATCC 20868 / MF5171)</name>
    <dbReference type="NCBI Taxonomy" id="1116229"/>
    <lineage>
        <taxon>Eukaryota</taxon>
        <taxon>Fungi</taxon>
        <taxon>Dikarya</taxon>
        <taxon>Ascomycota</taxon>
        <taxon>Pezizomycotina</taxon>
        <taxon>Leotiomycetes</taxon>
        <taxon>Helotiales</taxon>
        <taxon>Helotiaceae</taxon>
        <taxon>Glarea</taxon>
    </lineage>
</organism>
<dbReference type="RefSeq" id="XP_008079153.1">
    <property type="nucleotide sequence ID" value="XM_008080962.1"/>
</dbReference>
<dbReference type="AlphaFoldDB" id="S3DPH7"/>
<name>S3DPH7_GLAL2</name>